<dbReference type="OrthoDB" id="6554581at2"/>
<reference evidence="1 2" key="2">
    <citation type="submission" date="2019-05" db="EMBL/GenBank/DDBJ databases">
        <title>Genome evolution of the obligate endosymbiont Buchnera aphidicola.</title>
        <authorList>
            <person name="Moran N.A."/>
        </authorList>
    </citation>
    <scope>NUCLEOTIDE SEQUENCE [LARGE SCALE GENOMIC DNA]</scope>
    <source>
        <strain evidence="1 2">Ahe</strain>
    </source>
</reference>
<name>A0A4D6XKV6_9GAMM</name>
<dbReference type="GO" id="GO:0044780">
    <property type="term" value="P:bacterial-type flagellum assembly"/>
    <property type="evidence" value="ECO:0007669"/>
    <property type="project" value="InterPro"/>
</dbReference>
<sequence>MKKLINTLQKIDNILVLINKIIHEEHINLLDSKTNIKKLFSIIEKKHYLLNKLNKERKIQISLEKIYNVFPPYLEYNELNNYSNKIVNKCIFLNKINLENKKLIKNKFYLNQNFLNLYKSFKNKNNTIYDVHGNL</sequence>
<dbReference type="Proteomes" id="UP000298759">
    <property type="component" value="Chromosome"/>
</dbReference>
<dbReference type="AlphaFoldDB" id="A0A4D6XKV6"/>
<dbReference type="RefSeq" id="WP_158340086.1">
    <property type="nucleotide sequence ID" value="NZ_CP034894.1"/>
</dbReference>
<dbReference type="EMBL" id="CP034894">
    <property type="protein sequence ID" value="QCI17153.1"/>
    <property type="molecule type" value="Genomic_DNA"/>
</dbReference>
<protein>
    <submittedName>
        <fullName evidence="1">Flagellar biosynthesis protein FlgN</fullName>
    </submittedName>
</protein>
<dbReference type="InterPro" id="IPR007809">
    <property type="entry name" value="FlgN-like"/>
</dbReference>
<gene>
    <name evidence="1" type="ORF">D9V62_01700</name>
</gene>
<reference evidence="1 2" key="1">
    <citation type="submission" date="2018-12" db="EMBL/GenBank/DDBJ databases">
        <authorList>
            <person name="Chong R.A."/>
        </authorList>
    </citation>
    <scope>NUCLEOTIDE SEQUENCE [LARGE SCALE GENOMIC DNA]</scope>
    <source>
        <strain evidence="1 2">Ahe</strain>
    </source>
</reference>
<keyword evidence="1" id="KW-0966">Cell projection</keyword>
<evidence type="ECO:0000313" key="2">
    <source>
        <dbReference type="Proteomes" id="UP000298759"/>
    </source>
</evidence>
<dbReference type="Pfam" id="PF05130">
    <property type="entry name" value="FlgN"/>
    <property type="match status" value="1"/>
</dbReference>
<keyword evidence="1" id="KW-0969">Cilium</keyword>
<evidence type="ECO:0000313" key="1">
    <source>
        <dbReference type="EMBL" id="QCI17153.1"/>
    </source>
</evidence>
<organism evidence="1 2">
    <name type="scientific">Buchnera aphidicola</name>
    <name type="common">Aphis helianthi</name>
    <dbReference type="NCBI Taxonomy" id="2315802"/>
    <lineage>
        <taxon>Bacteria</taxon>
        <taxon>Pseudomonadati</taxon>
        <taxon>Pseudomonadota</taxon>
        <taxon>Gammaproteobacteria</taxon>
        <taxon>Enterobacterales</taxon>
        <taxon>Erwiniaceae</taxon>
        <taxon>Buchnera</taxon>
    </lineage>
</organism>
<accession>A0A4D6XKV6</accession>
<keyword evidence="1" id="KW-0282">Flagellum</keyword>
<proteinExistence type="predicted"/>